<dbReference type="Ensembl" id="ENSGWIT00000016388.1">
    <property type="protein sequence ID" value="ENSGWIP00000014839.1"/>
    <property type="gene ID" value="ENSGWIG00000008339.1"/>
</dbReference>
<evidence type="ECO:0000259" key="4">
    <source>
        <dbReference type="Pfam" id="PF13613"/>
    </source>
</evidence>
<comment type="cofactor">
    <cofactor evidence="1">
        <name>a divalent metal cation</name>
        <dbReference type="ChEBI" id="CHEBI:60240"/>
    </cofactor>
</comment>
<reference evidence="5" key="1">
    <citation type="submission" date="2020-06" db="EMBL/GenBank/DDBJ databases">
        <authorList>
            <consortium name="Wellcome Sanger Institute Data Sharing"/>
        </authorList>
    </citation>
    <scope>NUCLEOTIDE SEQUENCE [LARGE SCALE GENOMIC DNA]</scope>
</reference>
<protein>
    <recommendedName>
        <fullName evidence="7">DDE Tnp4 domain-containing protein</fullName>
    </recommendedName>
</protein>
<feature type="domain" description="Transposase Helix-turn-helix" evidence="4">
    <location>
        <begin position="78"/>
        <end position="130"/>
    </location>
</feature>
<dbReference type="PANTHER" id="PTHR23080">
    <property type="entry name" value="THAP DOMAIN PROTEIN"/>
    <property type="match status" value="1"/>
</dbReference>
<keyword evidence="2" id="KW-0479">Metal-binding</keyword>
<evidence type="ECO:0008006" key="7">
    <source>
        <dbReference type="Google" id="ProtNLM"/>
    </source>
</evidence>
<accession>A0A8C5G526</accession>
<dbReference type="Pfam" id="PF13359">
    <property type="entry name" value="DDE_Tnp_4"/>
    <property type="match status" value="1"/>
</dbReference>
<evidence type="ECO:0000313" key="5">
    <source>
        <dbReference type="Ensembl" id="ENSGWIP00000014839.1"/>
    </source>
</evidence>
<dbReference type="Pfam" id="PF13613">
    <property type="entry name" value="HTH_Tnp_4"/>
    <property type="match status" value="1"/>
</dbReference>
<dbReference type="InterPro" id="IPR027805">
    <property type="entry name" value="Transposase_HTH_dom"/>
</dbReference>
<evidence type="ECO:0000313" key="6">
    <source>
        <dbReference type="Proteomes" id="UP000694680"/>
    </source>
</evidence>
<evidence type="ECO:0000259" key="3">
    <source>
        <dbReference type="Pfam" id="PF13359"/>
    </source>
</evidence>
<name>A0A8C5G526_GOUWI</name>
<feature type="domain" description="DDE Tnp4" evidence="3">
    <location>
        <begin position="159"/>
        <end position="318"/>
    </location>
</feature>
<organism evidence="5 6">
    <name type="scientific">Gouania willdenowi</name>
    <name type="common">Blunt-snouted clingfish</name>
    <name type="synonym">Lepadogaster willdenowi</name>
    <dbReference type="NCBI Taxonomy" id="441366"/>
    <lineage>
        <taxon>Eukaryota</taxon>
        <taxon>Metazoa</taxon>
        <taxon>Chordata</taxon>
        <taxon>Craniata</taxon>
        <taxon>Vertebrata</taxon>
        <taxon>Euteleostomi</taxon>
        <taxon>Actinopterygii</taxon>
        <taxon>Neopterygii</taxon>
        <taxon>Teleostei</taxon>
        <taxon>Neoteleostei</taxon>
        <taxon>Acanthomorphata</taxon>
        <taxon>Ovalentaria</taxon>
        <taxon>Blenniimorphae</taxon>
        <taxon>Blenniiformes</taxon>
        <taxon>Gobiesocoidei</taxon>
        <taxon>Gobiesocidae</taxon>
        <taxon>Gobiesocinae</taxon>
        <taxon>Gouania</taxon>
    </lineage>
</organism>
<sequence>MKLLYDRLHTDHTNLTQDFLALRKENEELKKKLGMLTFGYNSVTVDNERLKFFTGLTSLTVFVWLVNILKRNILLVSQKMSVEDHLLLVLIKLRLGISNRDIAYRFQIPVSTVSRTLRTCLPVLSAVLKPLIKWPSKEAVQENMPVAFKRKFCKCRCVIDCMEICIDRPTHLTARAQTWSSYKHNHTVKYLVGVTPAGAISFLSPGWGGSVSDKQITVESGFLDLVEEGDEVLADRGFLFGDELAAHGATLKIPFFTKGVKQMSAQDDDSSRQLSRVCFHVEKVIGRWKRFRILQSIIPISQADLLDDIVIVCGGLTNLCPGPPITIFTWGFHFQYTRSTAGTAH</sequence>
<proteinExistence type="predicted"/>
<dbReference type="Proteomes" id="UP000694680">
    <property type="component" value="Chromosome 5"/>
</dbReference>
<evidence type="ECO:0000256" key="2">
    <source>
        <dbReference type="ARBA" id="ARBA00022723"/>
    </source>
</evidence>
<evidence type="ECO:0000256" key="1">
    <source>
        <dbReference type="ARBA" id="ARBA00001968"/>
    </source>
</evidence>
<dbReference type="GO" id="GO:0046872">
    <property type="term" value="F:metal ion binding"/>
    <property type="evidence" value="ECO:0007669"/>
    <property type="project" value="UniProtKB-KW"/>
</dbReference>
<keyword evidence="6" id="KW-1185">Reference proteome</keyword>
<reference evidence="5" key="3">
    <citation type="submission" date="2025-09" db="UniProtKB">
        <authorList>
            <consortium name="Ensembl"/>
        </authorList>
    </citation>
    <scope>IDENTIFICATION</scope>
</reference>
<dbReference type="AlphaFoldDB" id="A0A8C5G526"/>
<reference evidence="5" key="2">
    <citation type="submission" date="2025-08" db="UniProtKB">
        <authorList>
            <consortium name="Ensembl"/>
        </authorList>
    </citation>
    <scope>IDENTIFICATION</scope>
</reference>
<dbReference type="InterPro" id="IPR027806">
    <property type="entry name" value="HARBI1_dom"/>
</dbReference>